<name>A0A815L9B8_9BILA</name>
<sequence length="326" mass="35716">MGLSGMIFCTCPDGQYTVNARCRLCDRPNICGAGYGAYCFEDPTTNPSGYTCFCPNNQFTVNKPCSDITTTLPVTTTTPPVTTTTPPVTTTTPPVTTTTQATLPTVSDSFGRINGPIIITENMQVAERDQTAISGNGAAPELINSNDEQTPTGQSRSLCEQEGITVAGGQQGYQLHQLYLPEAICIDNNKTIFIADIMNERIVAWEYGSNNDFQNHRVMKWEKDAKEGVVVAGENNQGSELNQLSFPRGVIVDHLHQIFIVDSRNYRVMRWNEEDTQGSIVVGGHGQGMKANQLDEPHGLSLDLEGNIYVADSSNHRIQKYKPCIQ</sequence>
<organism evidence="4 5">
    <name type="scientific">Adineta steineri</name>
    <dbReference type="NCBI Taxonomy" id="433720"/>
    <lineage>
        <taxon>Eukaryota</taxon>
        <taxon>Metazoa</taxon>
        <taxon>Spiralia</taxon>
        <taxon>Gnathifera</taxon>
        <taxon>Rotifera</taxon>
        <taxon>Eurotatoria</taxon>
        <taxon>Bdelloidea</taxon>
        <taxon>Adinetida</taxon>
        <taxon>Adinetidae</taxon>
        <taxon>Adineta</taxon>
    </lineage>
</organism>
<dbReference type="InterPro" id="IPR011042">
    <property type="entry name" value="6-blade_b-propeller_TolB-like"/>
</dbReference>
<dbReference type="InterPro" id="IPR001258">
    <property type="entry name" value="NHL_repeat"/>
</dbReference>
<dbReference type="CDD" id="cd05819">
    <property type="entry name" value="NHL"/>
    <property type="match status" value="1"/>
</dbReference>
<gene>
    <name evidence="4" type="ORF">JYZ213_LOCUS37914</name>
</gene>
<accession>A0A815L9B8</accession>
<protein>
    <submittedName>
        <fullName evidence="4">Uncharacterized protein</fullName>
    </submittedName>
</protein>
<dbReference type="Proteomes" id="UP000663845">
    <property type="component" value="Unassembled WGS sequence"/>
</dbReference>
<evidence type="ECO:0000256" key="1">
    <source>
        <dbReference type="ARBA" id="ARBA00022737"/>
    </source>
</evidence>
<feature type="region of interest" description="Disordered" evidence="3">
    <location>
        <begin position="76"/>
        <end position="98"/>
    </location>
</feature>
<reference evidence="4" key="1">
    <citation type="submission" date="2021-02" db="EMBL/GenBank/DDBJ databases">
        <authorList>
            <person name="Nowell W R."/>
        </authorList>
    </citation>
    <scope>NUCLEOTIDE SEQUENCE</scope>
</reference>
<dbReference type="AlphaFoldDB" id="A0A815L9B8"/>
<evidence type="ECO:0000256" key="3">
    <source>
        <dbReference type="SAM" id="MobiDB-lite"/>
    </source>
</evidence>
<dbReference type="Gene3D" id="2.120.10.30">
    <property type="entry name" value="TolB, C-terminal domain"/>
    <property type="match status" value="1"/>
</dbReference>
<dbReference type="Pfam" id="PF01436">
    <property type="entry name" value="NHL"/>
    <property type="match status" value="1"/>
</dbReference>
<feature type="region of interest" description="Disordered" evidence="3">
    <location>
        <begin position="136"/>
        <end position="155"/>
    </location>
</feature>
<evidence type="ECO:0000313" key="5">
    <source>
        <dbReference type="Proteomes" id="UP000663845"/>
    </source>
</evidence>
<evidence type="ECO:0000313" key="4">
    <source>
        <dbReference type="EMBL" id="CAF1403574.1"/>
    </source>
</evidence>
<evidence type="ECO:0000256" key="2">
    <source>
        <dbReference type="PROSITE-ProRule" id="PRU00504"/>
    </source>
</evidence>
<feature type="repeat" description="NHL" evidence="2">
    <location>
        <begin position="288"/>
        <end position="324"/>
    </location>
</feature>
<dbReference type="SUPFAM" id="SSF101898">
    <property type="entry name" value="NHL repeat"/>
    <property type="match status" value="1"/>
</dbReference>
<dbReference type="EMBL" id="CAJNOG010001058">
    <property type="protein sequence ID" value="CAF1403574.1"/>
    <property type="molecule type" value="Genomic_DNA"/>
</dbReference>
<proteinExistence type="predicted"/>
<dbReference type="PROSITE" id="PS51125">
    <property type="entry name" value="NHL"/>
    <property type="match status" value="1"/>
</dbReference>
<keyword evidence="1" id="KW-0677">Repeat</keyword>
<feature type="compositionally biased region" description="Polar residues" evidence="3">
    <location>
        <begin position="143"/>
        <end position="155"/>
    </location>
</feature>
<comment type="caution">
    <text evidence="4">The sequence shown here is derived from an EMBL/GenBank/DDBJ whole genome shotgun (WGS) entry which is preliminary data.</text>
</comment>